<feature type="compositionally biased region" description="Low complexity" evidence="5">
    <location>
        <begin position="26"/>
        <end position="60"/>
    </location>
</feature>
<dbReference type="Pfam" id="PF14880">
    <property type="entry name" value="COX14"/>
    <property type="match status" value="1"/>
</dbReference>
<evidence type="ECO:0000256" key="3">
    <source>
        <dbReference type="ARBA" id="ARBA00022989"/>
    </source>
</evidence>
<dbReference type="Proteomes" id="UP000275385">
    <property type="component" value="Unassembled WGS sequence"/>
</dbReference>
<feature type="transmembrane region" description="Helical" evidence="6">
    <location>
        <begin position="122"/>
        <end position="142"/>
    </location>
</feature>
<dbReference type="STRING" id="177199.A0A420YAK2"/>
<feature type="region of interest" description="Disordered" evidence="5">
    <location>
        <begin position="264"/>
        <end position="295"/>
    </location>
</feature>
<keyword evidence="2 6" id="KW-0812">Transmembrane</keyword>
<keyword evidence="4 6" id="KW-0472">Membrane</keyword>
<sequence>MRPTTARRVARSVSDATRFTPTTPHAASKTSASPLASSSTASTTSSSSSSAPGRFSRTGGTPPPSSSAPRPTPQSPIAGETPEQRVARLRAAHEAAKKAQKSSIDVVIAKGRRFFDVAHRGAVLSLIGLTAIAGLMTVYTAADMIMYNKKRKAEFLEAQRKMEADSLEAARLAYMTGKATPEQVQLVEEAIERERVSGESSGSIFNKLPSVIGAPSPVSPPTSESSGGVSEKAAAAWNEAKEEAQDLKKDVQKKGGIGGWFSSKVAKEESDEDETRRFGWERLSEEDDGAGAPFSDIQRAVEDKTAQLKYKAQAALEKEKERQRTGGPLDTVGAAETKTEKKKGWLW</sequence>
<evidence type="ECO:0000256" key="4">
    <source>
        <dbReference type="ARBA" id="ARBA00023136"/>
    </source>
</evidence>
<evidence type="ECO:0000256" key="2">
    <source>
        <dbReference type="ARBA" id="ARBA00022692"/>
    </source>
</evidence>
<comment type="caution">
    <text evidence="7">The sequence shown here is derived from an EMBL/GenBank/DDBJ whole genome shotgun (WGS) entry which is preliminary data.</text>
</comment>
<gene>
    <name evidence="7" type="ORF">DL546_004529</name>
</gene>
<evidence type="ECO:0000313" key="7">
    <source>
        <dbReference type="EMBL" id="RKU44837.1"/>
    </source>
</evidence>
<evidence type="ECO:0000256" key="6">
    <source>
        <dbReference type="SAM" id="Phobius"/>
    </source>
</evidence>
<dbReference type="InterPro" id="IPR029208">
    <property type="entry name" value="COX14"/>
</dbReference>
<accession>A0A420YAK2</accession>
<evidence type="ECO:0000256" key="5">
    <source>
        <dbReference type="SAM" id="MobiDB-lite"/>
    </source>
</evidence>
<name>A0A420YAK2_9PEZI</name>
<feature type="compositionally biased region" description="Basic and acidic residues" evidence="5">
    <location>
        <begin position="337"/>
        <end position="347"/>
    </location>
</feature>
<feature type="compositionally biased region" description="Basic and acidic residues" evidence="5">
    <location>
        <begin position="274"/>
        <end position="283"/>
    </location>
</feature>
<evidence type="ECO:0000313" key="8">
    <source>
        <dbReference type="Proteomes" id="UP000275385"/>
    </source>
</evidence>
<feature type="region of interest" description="Disordered" evidence="5">
    <location>
        <begin position="214"/>
        <end position="243"/>
    </location>
</feature>
<keyword evidence="3 6" id="KW-1133">Transmembrane helix</keyword>
<dbReference type="EMBL" id="QVQW01000026">
    <property type="protein sequence ID" value="RKU44837.1"/>
    <property type="molecule type" value="Genomic_DNA"/>
</dbReference>
<feature type="region of interest" description="Disordered" evidence="5">
    <location>
        <begin position="1"/>
        <end position="79"/>
    </location>
</feature>
<dbReference type="GO" id="GO:0016020">
    <property type="term" value="C:membrane"/>
    <property type="evidence" value="ECO:0007669"/>
    <property type="project" value="UniProtKB-SubCell"/>
</dbReference>
<feature type="region of interest" description="Disordered" evidence="5">
    <location>
        <begin position="312"/>
        <end position="347"/>
    </location>
</feature>
<keyword evidence="8" id="KW-1185">Reference proteome</keyword>
<dbReference type="AlphaFoldDB" id="A0A420YAK2"/>
<reference evidence="7 8" key="1">
    <citation type="submission" date="2018-08" db="EMBL/GenBank/DDBJ databases">
        <title>Draft genome of the lignicolous fungus Coniochaeta pulveracea.</title>
        <authorList>
            <person name="Borstlap C.J."/>
            <person name="De Witt R.N."/>
            <person name="Botha A."/>
            <person name="Volschenk H."/>
        </authorList>
    </citation>
    <scope>NUCLEOTIDE SEQUENCE [LARGE SCALE GENOMIC DNA]</scope>
    <source>
        <strain evidence="7 8">CAB683</strain>
    </source>
</reference>
<dbReference type="OrthoDB" id="4205486at2759"/>
<feature type="compositionally biased region" description="Low complexity" evidence="5">
    <location>
        <begin position="221"/>
        <end position="238"/>
    </location>
</feature>
<organism evidence="7 8">
    <name type="scientific">Coniochaeta pulveracea</name>
    <dbReference type="NCBI Taxonomy" id="177199"/>
    <lineage>
        <taxon>Eukaryota</taxon>
        <taxon>Fungi</taxon>
        <taxon>Dikarya</taxon>
        <taxon>Ascomycota</taxon>
        <taxon>Pezizomycotina</taxon>
        <taxon>Sordariomycetes</taxon>
        <taxon>Sordariomycetidae</taxon>
        <taxon>Coniochaetales</taxon>
        <taxon>Coniochaetaceae</taxon>
        <taxon>Coniochaeta</taxon>
    </lineage>
</organism>
<evidence type="ECO:0000256" key="1">
    <source>
        <dbReference type="ARBA" id="ARBA00004167"/>
    </source>
</evidence>
<protein>
    <submittedName>
        <fullName evidence="7">Uncharacterized protein</fullName>
    </submittedName>
</protein>
<comment type="subcellular location">
    <subcellularLocation>
        <location evidence="1">Membrane</location>
        <topology evidence="1">Single-pass membrane protein</topology>
    </subcellularLocation>
</comment>
<feature type="compositionally biased region" description="Pro residues" evidence="5">
    <location>
        <begin position="61"/>
        <end position="74"/>
    </location>
</feature>
<feature type="compositionally biased region" description="Polar residues" evidence="5">
    <location>
        <begin position="14"/>
        <end position="25"/>
    </location>
</feature>
<proteinExistence type="predicted"/>